<dbReference type="InterPro" id="IPR010916">
    <property type="entry name" value="TonB_box_CS"/>
</dbReference>
<dbReference type="GO" id="GO:0044718">
    <property type="term" value="P:siderophore transmembrane transport"/>
    <property type="evidence" value="ECO:0007669"/>
    <property type="project" value="TreeGrafter"/>
</dbReference>
<dbReference type="Pfam" id="PF07715">
    <property type="entry name" value="Plug"/>
    <property type="match status" value="1"/>
</dbReference>
<dbReference type="InterPro" id="IPR039426">
    <property type="entry name" value="TonB-dep_rcpt-like"/>
</dbReference>
<dbReference type="SUPFAM" id="SSF56935">
    <property type="entry name" value="Porins"/>
    <property type="match status" value="1"/>
</dbReference>
<reference evidence="14" key="1">
    <citation type="submission" date="2018-07" db="EMBL/GenBank/DDBJ databases">
        <authorList>
            <consortium name="Genoscope - CEA"/>
            <person name="William W."/>
        </authorList>
    </citation>
    <scope>NUCLEOTIDE SEQUENCE</scope>
    <source>
        <strain evidence="14">IK1</strain>
    </source>
</reference>
<evidence type="ECO:0000256" key="1">
    <source>
        <dbReference type="ARBA" id="ARBA00004571"/>
    </source>
</evidence>
<evidence type="ECO:0000259" key="12">
    <source>
        <dbReference type="Pfam" id="PF00593"/>
    </source>
</evidence>
<dbReference type="InterPro" id="IPR037066">
    <property type="entry name" value="Plug_dom_sf"/>
</dbReference>
<feature type="domain" description="TonB-dependent receptor plug" evidence="13">
    <location>
        <begin position="48"/>
        <end position="157"/>
    </location>
</feature>
<accession>A0A653ACY7</accession>
<dbReference type="EMBL" id="UPXX01000030">
    <property type="protein sequence ID" value="VBB45933.1"/>
    <property type="molecule type" value="Genomic_DNA"/>
</dbReference>
<gene>
    <name evidence="14" type="ORF">TRIP_B360026</name>
</gene>
<dbReference type="PROSITE" id="PS00430">
    <property type="entry name" value="TONB_DEPENDENT_REC_1"/>
    <property type="match status" value="1"/>
</dbReference>
<keyword evidence="8 9" id="KW-0998">Cell outer membrane</keyword>
<evidence type="ECO:0000256" key="5">
    <source>
        <dbReference type="ARBA" id="ARBA00022729"/>
    </source>
</evidence>
<dbReference type="Gene3D" id="2.40.170.20">
    <property type="entry name" value="TonB-dependent receptor, beta-barrel domain"/>
    <property type="match status" value="1"/>
</dbReference>
<sequence length="670" mass="74769">MKPWIKTFYCSMAVFALAAAGNRAPAAAEDAVRMETVVVTGTRTEQAIQEVPAHVTVIDEEAIENANAENVPDLLRSEAALVVRDLYGNGKAVRVDLRGFGETGPYNTLVLVDGRRVNEIDLSGVDWTQIPLDQIERIEIVRGAGSVLYGDNASGGVINIITRTPDKGFNAAVGGTGGSYGRAKGWARAGGGTERLATLLSASYESMNGYRENGYLRTRDIGAKVAYDATDSLSFNLSGAYHSDDYGLPGPLTEEAYALDRRQADAPDDGARNTDQYLKADTRIDFGALGYLAADLGYRYRDTDEAFVSYTFSAERKLDTWSFTPRYVLEKPLFSRPNTLIAGADFYWAEMDLDTLYGAPPAPSSRSNVSRDSYGFYLNNDLFVLDNLILSLGARRESVEYDMKQEDLTGYLDPLDDTVDDHEYAYSAGLTYLYQGESSVFVRANRSFRFPLTDELVVYDFYSGSININPDLHPQRGDHLETGVRHFITRDIEASLTLFQAKIKDEIFFNKDTYTNENHPETLHRGLELGAKARVWRHLTLYGNYTYEKATFEKDPYEGRDIPAVPRHRGNLGFRLQDFITGMVFSADYNYVGESYAISDQANAFSKQGSYYTVNARLSYTWNSIKTFVGVNNLTNQDYSEYVVIGGFPAAPNYYPAPDRNYIFGVEWAF</sequence>
<evidence type="ECO:0000256" key="6">
    <source>
        <dbReference type="ARBA" id="ARBA00023077"/>
    </source>
</evidence>
<evidence type="ECO:0000256" key="9">
    <source>
        <dbReference type="PROSITE-ProRule" id="PRU01360"/>
    </source>
</evidence>
<evidence type="ECO:0000313" key="14">
    <source>
        <dbReference type="EMBL" id="VBB45933.1"/>
    </source>
</evidence>
<dbReference type="Pfam" id="PF00593">
    <property type="entry name" value="TonB_dep_Rec_b-barrel"/>
    <property type="match status" value="1"/>
</dbReference>
<keyword evidence="5 11" id="KW-0732">Signal</keyword>
<comment type="similarity">
    <text evidence="9 10">Belongs to the TonB-dependent receptor family.</text>
</comment>
<evidence type="ECO:0000256" key="3">
    <source>
        <dbReference type="ARBA" id="ARBA00022452"/>
    </source>
</evidence>
<proteinExistence type="inferred from homology"/>
<keyword evidence="7 9" id="KW-0472">Membrane</keyword>
<evidence type="ECO:0000256" key="7">
    <source>
        <dbReference type="ARBA" id="ARBA00023136"/>
    </source>
</evidence>
<keyword evidence="6 10" id="KW-0798">TonB box</keyword>
<dbReference type="CDD" id="cd01347">
    <property type="entry name" value="ligand_gated_channel"/>
    <property type="match status" value="1"/>
</dbReference>
<dbReference type="InterPro" id="IPR000531">
    <property type="entry name" value="Beta-barrel_TonB"/>
</dbReference>
<keyword evidence="4 9" id="KW-0812">Transmembrane</keyword>
<dbReference type="PANTHER" id="PTHR30069">
    <property type="entry name" value="TONB-DEPENDENT OUTER MEMBRANE RECEPTOR"/>
    <property type="match status" value="1"/>
</dbReference>
<name>A0A653ACY7_UNCDX</name>
<dbReference type="InterPro" id="IPR012910">
    <property type="entry name" value="Plug_dom"/>
</dbReference>
<organism evidence="14">
    <name type="scientific">Uncultured Desulfatiglans sp</name>
    <dbReference type="NCBI Taxonomy" id="1748965"/>
    <lineage>
        <taxon>Bacteria</taxon>
        <taxon>Pseudomonadati</taxon>
        <taxon>Thermodesulfobacteriota</taxon>
        <taxon>Desulfobacteria</taxon>
        <taxon>Desulfatiglandales</taxon>
        <taxon>Desulfatiglandaceae</taxon>
        <taxon>Desulfatiglans</taxon>
        <taxon>environmental samples</taxon>
    </lineage>
</organism>
<evidence type="ECO:0000256" key="10">
    <source>
        <dbReference type="RuleBase" id="RU003357"/>
    </source>
</evidence>
<dbReference type="Gene3D" id="2.170.130.10">
    <property type="entry name" value="TonB-dependent receptor, plug domain"/>
    <property type="match status" value="1"/>
</dbReference>
<feature type="chain" id="PRO_5025049101" evidence="11">
    <location>
        <begin position="19"/>
        <end position="670"/>
    </location>
</feature>
<evidence type="ECO:0000256" key="4">
    <source>
        <dbReference type="ARBA" id="ARBA00022692"/>
    </source>
</evidence>
<dbReference type="GO" id="GO:0009279">
    <property type="term" value="C:cell outer membrane"/>
    <property type="evidence" value="ECO:0007669"/>
    <property type="project" value="UniProtKB-SubCell"/>
</dbReference>
<evidence type="ECO:0000259" key="13">
    <source>
        <dbReference type="Pfam" id="PF07715"/>
    </source>
</evidence>
<feature type="domain" description="TonB-dependent receptor-like beta-barrel" evidence="12">
    <location>
        <begin position="227"/>
        <end position="634"/>
    </location>
</feature>
<comment type="subcellular location">
    <subcellularLocation>
        <location evidence="1 9">Cell outer membrane</location>
        <topology evidence="1 9">Multi-pass membrane protein</topology>
    </subcellularLocation>
</comment>
<feature type="signal peptide" evidence="11">
    <location>
        <begin position="1"/>
        <end position="18"/>
    </location>
</feature>
<evidence type="ECO:0000256" key="11">
    <source>
        <dbReference type="SAM" id="SignalP"/>
    </source>
</evidence>
<dbReference type="AlphaFoldDB" id="A0A653ACY7"/>
<keyword evidence="3 9" id="KW-1134">Transmembrane beta strand</keyword>
<dbReference type="PANTHER" id="PTHR30069:SF27">
    <property type="entry name" value="BLL4766 PROTEIN"/>
    <property type="match status" value="1"/>
</dbReference>
<evidence type="ECO:0000256" key="8">
    <source>
        <dbReference type="ARBA" id="ARBA00023237"/>
    </source>
</evidence>
<evidence type="ECO:0000256" key="2">
    <source>
        <dbReference type="ARBA" id="ARBA00022448"/>
    </source>
</evidence>
<dbReference type="InterPro" id="IPR036942">
    <property type="entry name" value="Beta-barrel_TonB_sf"/>
</dbReference>
<keyword evidence="2 9" id="KW-0813">Transport</keyword>
<dbReference type="GO" id="GO:0015344">
    <property type="term" value="F:siderophore uptake transmembrane transporter activity"/>
    <property type="evidence" value="ECO:0007669"/>
    <property type="project" value="TreeGrafter"/>
</dbReference>
<dbReference type="PROSITE" id="PS52016">
    <property type="entry name" value="TONB_DEPENDENT_REC_3"/>
    <property type="match status" value="1"/>
</dbReference>
<protein>
    <submittedName>
        <fullName evidence="14">Putative Outer membrane insertion protein</fullName>
    </submittedName>
</protein>